<protein>
    <submittedName>
        <fullName evidence="10">Flagellar motor protein MotB</fullName>
    </submittedName>
</protein>
<dbReference type="RefSeq" id="WP_047264364.1">
    <property type="nucleotide sequence ID" value="NZ_CP004021.1"/>
</dbReference>
<dbReference type="CDD" id="cd07185">
    <property type="entry name" value="OmpA_C-like"/>
    <property type="match status" value="1"/>
</dbReference>
<evidence type="ECO:0000313" key="10">
    <source>
        <dbReference type="EMBL" id="AKK20372.1"/>
    </source>
</evidence>
<evidence type="ECO:0000256" key="6">
    <source>
        <dbReference type="ARBA" id="ARBA00023136"/>
    </source>
</evidence>
<gene>
    <name evidence="10" type="ORF">G293_03730</name>
</gene>
<dbReference type="PATRIC" id="fig|1277257.4.peg.801"/>
<dbReference type="SUPFAM" id="SSF103088">
    <property type="entry name" value="OmpA-like"/>
    <property type="match status" value="1"/>
</dbReference>
<dbReference type="PANTHER" id="PTHR30329">
    <property type="entry name" value="STATOR ELEMENT OF FLAGELLAR MOTOR COMPLEX"/>
    <property type="match status" value="1"/>
</dbReference>
<feature type="transmembrane region" description="Helical" evidence="8">
    <location>
        <begin position="32"/>
        <end position="51"/>
    </location>
</feature>
<dbReference type="Proteomes" id="UP000035503">
    <property type="component" value="Chromosome"/>
</dbReference>
<keyword evidence="10" id="KW-0969">Cilium</keyword>
<name>A0A0G3I9A8_LIBAF</name>
<evidence type="ECO:0000256" key="3">
    <source>
        <dbReference type="ARBA" id="ARBA00022475"/>
    </source>
</evidence>
<comment type="subcellular location">
    <subcellularLocation>
        <location evidence="1">Cell membrane</location>
        <topology evidence="1">Single-pass membrane protein</topology>
    </subcellularLocation>
</comment>
<keyword evidence="4 8" id="KW-0812">Transmembrane</keyword>
<feature type="domain" description="OmpA-like" evidence="9">
    <location>
        <begin position="221"/>
        <end position="339"/>
    </location>
</feature>
<dbReference type="Gene3D" id="3.30.1330.60">
    <property type="entry name" value="OmpA-like domain"/>
    <property type="match status" value="1"/>
</dbReference>
<dbReference type="Pfam" id="PF00691">
    <property type="entry name" value="OmpA"/>
    <property type="match status" value="1"/>
</dbReference>
<keyword evidence="3" id="KW-1003">Cell membrane</keyword>
<evidence type="ECO:0000313" key="11">
    <source>
        <dbReference type="Proteomes" id="UP000035503"/>
    </source>
</evidence>
<dbReference type="AlphaFoldDB" id="A0A0G3I9A8"/>
<reference evidence="10 11" key="1">
    <citation type="journal article" date="2015" name="Genome Announc.">
        <title>Complete Genome Sequence of 'Candidatus Liberibacter africanus,' a Bacterium Associated with Citrus Huanglongbing.</title>
        <authorList>
            <person name="Lin H."/>
            <person name="Pietersen G."/>
            <person name="Han C."/>
            <person name="Read D.A."/>
            <person name="Lou B."/>
            <person name="Gupta G."/>
            <person name="Civerolo E.L."/>
        </authorList>
    </citation>
    <scope>NUCLEOTIDE SEQUENCE [LARGE SCALE GENOMIC DNA]</scope>
    <source>
        <strain evidence="10 11">PTSAPSY</strain>
    </source>
</reference>
<dbReference type="InterPro" id="IPR036737">
    <property type="entry name" value="OmpA-like_sf"/>
</dbReference>
<evidence type="ECO:0000256" key="2">
    <source>
        <dbReference type="ARBA" id="ARBA00008914"/>
    </source>
</evidence>
<keyword evidence="10" id="KW-0966">Cell projection</keyword>
<keyword evidence="6 7" id="KW-0472">Membrane</keyword>
<comment type="similarity">
    <text evidence="2">Belongs to the MotB family.</text>
</comment>
<dbReference type="PANTHER" id="PTHR30329:SF21">
    <property type="entry name" value="LIPOPROTEIN YIAD-RELATED"/>
    <property type="match status" value="1"/>
</dbReference>
<dbReference type="STRING" id="1277257.G293_03730"/>
<evidence type="ECO:0000256" key="8">
    <source>
        <dbReference type="SAM" id="Phobius"/>
    </source>
</evidence>
<dbReference type="EMBL" id="CP004021">
    <property type="protein sequence ID" value="AKK20372.1"/>
    <property type="molecule type" value="Genomic_DNA"/>
</dbReference>
<sequence>MNSHEDKNQKFIFIKKKVVQDDTEHTMGAWKIVYADFMTVLMSFFLLMWIVNATDDDTKKVIEEYFNPFGKNLQMSSKGILNEKEMPHNFLLNDSNLLIHDNIINNDSILNNGNIDKRKQHQTLENNIFSFNKSQQSDYLKNPLMRDLDNKKGICKNLDQEKRIKTEENYFLPPLNKQMILEMKRKKRSQELEKKLSSKLSGLTSGHVSKRILFDTTNQGTLISIIEQTNTPMFDKNSSIPLSETVMILQKIGESLAHSKEKISIRGHTDARPFHNLTGDNWKLSLDRAYSAYQVLMRSGITEDRISNISGFAHHHPKIISDPMNPANRRIDILVIDGQG</sequence>
<evidence type="ECO:0000256" key="5">
    <source>
        <dbReference type="ARBA" id="ARBA00022989"/>
    </source>
</evidence>
<dbReference type="OrthoDB" id="7170686at2"/>
<evidence type="ECO:0000256" key="4">
    <source>
        <dbReference type="ARBA" id="ARBA00022692"/>
    </source>
</evidence>
<accession>A0A0G3I9A8</accession>
<evidence type="ECO:0000256" key="7">
    <source>
        <dbReference type="PROSITE-ProRule" id="PRU00473"/>
    </source>
</evidence>
<dbReference type="PROSITE" id="PS51123">
    <property type="entry name" value="OMPA_2"/>
    <property type="match status" value="1"/>
</dbReference>
<dbReference type="InterPro" id="IPR025713">
    <property type="entry name" value="MotB-like_N_dom"/>
</dbReference>
<keyword evidence="11" id="KW-1185">Reference proteome</keyword>
<evidence type="ECO:0000259" key="9">
    <source>
        <dbReference type="PROSITE" id="PS51123"/>
    </source>
</evidence>
<dbReference type="InterPro" id="IPR006665">
    <property type="entry name" value="OmpA-like"/>
</dbReference>
<dbReference type="Pfam" id="PF13677">
    <property type="entry name" value="MotB_plug"/>
    <property type="match status" value="1"/>
</dbReference>
<proteinExistence type="inferred from homology"/>
<keyword evidence="10" id="KW-0282">Flagellum</keyword>
<dbReference type="GO" id="GO:0005886">
    <property type="term" value="C:plasma membrane"/>
    <property type="evidence" value="ECO:0007669"/>
    <property type="project" value="UniProtKB-SubCell"/>
</dbReference>
<dbReference type="InterPro" id="IPR050330">
    <property type="entry name" value="Bact_OuterMem_StrucFunc"/>
</dbReference>
<organism evidence="10 11">
    <name type="scientific">Candidatus Liberibacter africanus PTSAPSY</name>
    <dbReference type="NCBI Taxonomy" id="1277257"/>
    <lineage>
        <taxon>Bacteria</taxon>
        <taxon>Pseudomonadati</taxon>
        <taxon>Pseudomonadota</taxon>
        <taxon>Alphaproteobacteria</taxon>
        <taxon>Hyphomicrobiales</taxon>
        <taxon>Rhizobiaceae</taxon>
        <taxon>Liberibacter</taxon>
    </lineage>
</organism>
<evidence type="ECO:0000256" key="1">
    <source>
        <dbReference type="ARBA" id="ARBA00004162"/>
    </source>
</evidence>
<keyword evidence="5 8" id="KW-1133">Transmembrane helix</keyword>
<dbReference type="KEGG" id="lau:G293_03730"/>